<evidence type="ECO:0000256" key="2">
    <source>
        <dbReference type="ARBA" id="ARBA00013194"/>
    </source>
</evidence>
<dbReference type="SMART" id="SM00028">
    <property type="entry name" value="TPR"/>
    <property type="match status" value="2"/>
</dbReference>
<comment type="catalytic activity">
    <reaction evidence="1">
        <text>[protein]-peptidylproline (omega=180) = [protein]-peptidylproline (omega=0)</text>
        <dbReference type="Rhea" id="RHEA:16237"/>
        <dbReference type="Rhea" id="RHEA-COMP:10747"/>
        <dbReference type="Rhea" id="RHEA-COMP:10748"/>
        <dbReference type="ChEBI" id="CHEBI:83833"/>
        <dbReference type="ChEBI" id="CHEBI:83834"/>
        <dbReference type="EC" id="5.2.1.8"/>
    </reaction>
</comment>
<evidence type="ECO:0000256" key="5">
    <source>
        <dbReference type="SAM" id="Coils"/>
    </source>
</evidence>
<evidence type="ECO:0000256" key="6">
    <source>
        <dbReference type="SAM" id="MobiDB-lite"/>
    </source>
</evidence>
<evidence type="ECO:0000256" key="1">
    <source>
        <dbReference type="ARBA" id="ARBA00000971"/>
    </source>
</evidence>
<feature type="coiled-coil region" evidence="5">
    <location>
        <begin position="239"/>
        <end position="270"/>
    </location>
</feature>
<protein>
    <recommendedName>
        <fullName evidence="2">peptidylprolyl isomerase</fullName>
        <ecNumber evidence="2">5.2.1.8</ecNumber>
    </recommendedName>
</protein>
<dbReference type="InterPro" id="IPR011990">
    <property type="entry name" value="TPR-like_helical_dom_sf"/>
</dbReference>
<keyword evidence="5" id="KW-0175">Coiled coil</keyword>
<dbReference type="EMBL" id="CDMZ01000567">
    <property type="protein sequence ID" value="CEM16997.1"/>
    <property type="molecule type" value="Genomic_DNA"/>
</dbReference>
<dbReference type="PANTHER" id="PTHR46512">
    <property type="entry name" value="PEPTIDYLPROLYL ISOMERASE"/>
    <property type="match status" value="1"/>
</dbReference>
<feature type="compositionally biased region" description="Basic and acidic residues" evidence="6">
    <location>
        <begin position="7"/>
        <end position="23"/>
    </location>
</feature>
<organism evidence="7">
    <name type="scientific">Chromera velia CCMP2878</name>
    <dbReference type="NCBI Taxonomy" id="1169474"/>
    <lineage>
        <taxon>Eukaryota</taxon>
        <taxon>Sar</taxon>
        <taxon>Alveolata</taxon>
        <taxon>Colpodellida</taxon>
        <taxon>Chromeraceae</taxon>
        <taxon>Chromera</taxon>
    </lineage>
</organism>
<accession>A0A0G4FR70</accession>
<dbReference type="SUPFAM" id="SSF48452">
    <property type="entry name" value="TPR-like"/>
    <property type="match status" value="1"/>
</dbReference>
<gene>
    <name evidence="7" type="ORF">Cvel_18338</name>
</gene>
<reference evidence="7" key="1">
    <citation type="submission" date="2014-11" db="EMBL/GenBank/DDBJ databases">
        <authorList>
            <person name="Otto D Thomas"/>
            <person name="Naeem Raeece"/>
        </authorList>
    </citation>
    <scope>NUCLEOTIDE SEQUENCE</scope>
</reference>
<feature type="compositionally biased region" description="Acidic residues" evidence="6">
    <location>
        <begin position="100"/>
        <end position="121"/>
    </location>
</feature>
<dbReference type="VEuPathDB" id="CryptoDB:Cvel_18338"/>
<proteinExistence type="predicted"/>
<feature type="compositionally biased region" description="Gly residues" evidence="6">
    <location>
        <begin position="384"/>
        <end position="403"/>
    </location>
</feature>
<dbReference type="EC" id="5.2.1.8" evidence="2"/>
<feature type="region of interest" description="Disordered" evidence="6">
    <location>
        <begin position="339"/>
        <end position="403"/>
    </location>
</feature>
<dbReference type="Gene3D" id="1.25.40.10">
    <property type="entry name" value="Tetratricopeptide repeat domain"/>
    <property type="match status" value="1"/>
</dbReference>
<dbReference type="Pfam" id="PF14559">
    <property type="entry name" value="TPR_19"/>
    <property type="match status" value="1"/>
</dbReference>
<keyword evidence="4" id="KW-0413">Isomerase</keyword>
<dbReference type="PANTHER" id="PTHR46512:SF9">
    <property type="entry name" value="PEPTIDYLPROLYL ISOMERASE"/>
    <property type="match status" value="1"/>
</dbReference>
<dbReference type="AlphaFoldDB" id="A0A0G4FR70"/>
<evidence type="ECO:0000256" key="3">
    <source>
        <dbReference type="ARBA" id="ARBA00023110"/>
    </source>
</evidence>
<sequence>MADVPEVSERATHESHVKKDREAPGSQDLASSAAETHLGSSGVMEETVGSGGAVRVPEKKATGGILVSDEGDEEDQSPAYLPSRNHASPSPSDPFRNDGYDDERECEEDSAEESDEDEEAADAAQTVEDGFGKEKANEAFKEGRFNDAITQWKRLIRSCDYIISKGAYNEAPEKLAEITTLRHTVRLNLSMGFIKTEQFASALEVLGKVLADDPENVKALYRKADALFRLEEYEEAEKAADAVLEIDKENRAAAQLREKAKREAVAYRQKQKKQVRRIFEKMSEVPDARSCHPWSPEKREVDSPVWFLNKQLVSSMATRVSALVSSARAAASSALGSMFGEGGLCRRRRPRGGGPSPAERGSSVPPPEARGSSAARVTAAPGERGVGGTEPQGEVSFGGGHLE</sequence>
<dbReference type="InterPro" id="IPR019734">
    <property type="entry name" value="TPR_rpt"/>
</dbReference>
<dbReference type="GO" id="GO:0003755">
    <property type="term" value="F:peptidyl-prolyl cis-trans isomerase activity"/>
    <property type="evidence" value="ECO:0007669"/>
    <property type="project" value="UniProtKB-EC"/>
</dbReference>
<evidence type="ECO:0000256" key="4">
    <source>
        <dbReference type="ARBA" id="ARBA00023235"/>
    </source>
</evidence>
<evidence type="ECO:0000313" key="7">
    <source>
        <dbReference type="EMBL" id="CEM16997.1"/>
    </source>
</evidence>
<dbReference type="InterPro" id="IPR050754">
    <property type="entry name" value="FKBP4/5/8-like"/>
</dbReference>
<keyword evidence="3" id="KW-0697">Rotamase</keyword>
<feature type="region of interest" description="Disordered" evidence="6">
    <location>
        <begin position="1"/>
        <end position="130"/>
    </location>
</feature>
<name>A0A0G4FR70_9ALVE</name>